<keyword evidence="2 7" id="KW-0812">Transmembrane</keyword>
<dbReference type="GeneID" id="19524044"/>
<organism evidence="9">
    <name type="scientific">Mesotaenium endlicherianum</name>
    <dbReference type="NCBI Taxonomy" id="184485"/>
    <lineage>
        <taxon>Eukaryota</taxon>
        <taxon>Viridiplantae</taxon>
        <taxon>Streptophyta</taxon>
        <taxon>Zygnematophyceae</taxon>
        <taxon>Zygnematophycidae</taxon>
        <taxon>Zygnematales</taxon>
        <taxon>Mesotaeniaceae</taxon>
        <taxon>Mesotaenium</taxon>
    </lineage>
</organism>
<evidence type="ECO:0000256" key="1">
    <source>
        <dbReference type="ARBA" id="ARBA00004141"/>
    </source>
</evidence>
<dbReference type="GO" id="GO:0019684">
    <property type="term" value="P:photosynthesis, light reaction"/>
    <property type="evidence" value="ECO:0007669"/>
    <property type="project" value="UniProtKB-UniRule"/>
</dbReference>
<dbReference type="PRINTS" id="PR01434">
    <property type="entry name" value="NADHDHGNASE5"/>
</dbReference>
<evidence type="ECO:0000256" key="6">
    <source>
        <dbReference type="ARBA" id="ARBA00023136"/>
    </source>
</evidence>
<name>A0A024B4R6_9VIRI</name>
<dbReference type="Pfam" id="PF00361">
    <property type="entry name" value="Proton_antipo_M"/>
    <property type="match status" value="1"/>
</dbReference>
<dbReference type="GO" id="GO:0016655">
    <property type="term" value="F:oxidoreductase activity, acting on NAD(P)H, quinone or similar compound as acceptor"/>
    <property type="evidence" value="ECO:0007669"/>
    <property type="project" value="UniProtKB-UniRule"/>
</dbReference>
<keyword evidence="7" id="KW-0793">Thylakoid</keyword>
<comment type="catalytic activity">
    <reaction evidence="7">
        <text>a plastoquinone + NADPH + (n+1) H(+)(in) = a plastoquinol + NADP(+) + n H(+)(out)</text>
        <dbReference type="Rhea" id="RHEA:42612"/>
        <dbReference type="Rhea" id="RHEA-COMP:9561"/>
        <dbReference type="Rhea" id="RHEA-COMP:9562"/>
        <dbReference type="ChEBI" id="CHEBI:15378"/>
        <dbReference type="ChEBI" id="CHEBI:17757"/>
        <dbReference type="ChEBI" id="CHEBI:57783"/>
        <dbReference type="ChEBI" id="CHEBI:58349"/>
        <dbReference type="ChEBI" id="CHEBI:62192"/>
    </reaction>
</comment>
<dbReference type="RefSeq" id="YP_009033793.1">
    <property type="nucleotide sequence ID" value="NC_024169.1"/>
</dbReference>
<keyword evidence="9" id="KW-0150">Chloroplast</keyword>
<evidence type="ECO:0000259" key="8">
    <source>
        <dbReference type="Pfam" id="PF00361"/>
    </source>
</evidence>
<keyword evidence="4 7" id="KW-1133">Transmembrane helix</keyword>
<keyword evidence="7" id="KW-0813">Transport</keyword>
<evidence type="ECO:0000313" key="9">
    <source>
        <dbReference type="EMBL" id="AHZ11176.1"/>
    </source>
</evidence>
<dbReference type="EC" id="7.1.1.-" evidence="7"/>
<evidence type="ECO:0000256" key="4">
    <source>
        <dbReference type="ARBA" id="ARBA00022989"/>
    </source>
</evidence>
<comment type="subunit">
    <text evidence="7">NDH is composed of at least 16 different subunits, 5 of which are encoded in the nucleus.</text>
</comment>
<feature type="transmembrane region" description="Helical" evidence="7">
    <location>
        <begin position="401"/>
        <end position="422"/>
    </location>
</feature>
<keyword evidence="7" id="KW-0521">NADP</keyword>
<feature type="transmembrane region" description="Helical" evidence="7">
    <location>
        <begin position="460"/>
        <end position="481"/>
    </location>
</feature>
<dbReference type="NCBIfam" id="NF002701">
    <property type="entry name" value="PRK02504.1"/>
    <property type="match status" value="1"/>
</dbReference>
<comment type="catalytic activity">
    <reaction evidence="7">
        <text>a plastoquinone + NADH + (n+1) H(+)(in) = a plastoquinol + NAD(+) + n H(+)(out)</text>
        <dbReference type="Rhea" id="RHEA:42608"/>
        <dbReference type="Rhea" id="RHEA-COMP:9561"/>
        <dbReference type="Rhea" id="RHEA-COMP:9562"/>
        <dbReference type="ChEBI" id="CHEBI:15378"/>
        <dbReference type="ChEBI" id="CHEBI:17757"/>
        <dbReference type="ChEBI" id="CHEBI:57540"/>
        <dbReference type="ChEBI" id="CHEBI:57945"/>
        <dbReference type="ChEBI" id="CHEBI:62192"/>
    </reaction>
</comment>
<geneLocation type="chloroplast" evidence="9"/>
<evidence type="ECO:0000256" key="2">
    <source>
        <dbReference type="ARBA" id="ARBA00022692"/>
    </source>
</evidence>
<dbReference type="InterPro" id="IPR010096">
    <property type="entry name" value="NADH-Q_OxRdtase_suN/2"/>
</dbReference>
<dbReference type="NCBIfam" id="TIGR01770">
    <property type="entry name" value="NDH_I_N"/>
    <property type="match status" value="1"/>
</dbReference>
<feature type="transmembrane region" description="Helical" evidence="7">
    <location>
        <begin position="193"/>
        <end position="217"/>
    </location>
</feature>
<evidence type="ECO:0000256" key="3">
    <source>
        <dbReference type="ARBA" id="ARBA00022967"/>
    </source>
</evidence>
<keyword evidence="7" id="KW-0618">Plastoquinone</keyword>
<keyword evidence="5 7" id="KW-0520">NAD</keyword>
<dbReference type="PANTHER" id="PTHR22773">
    <property type="entry name" value="NADH DEHYDROGENASE"/>
    <property type="match status" value="1"/>
</dbReference>
<feature type="transmembrane region" description="Helical" evidence="7">
    <location>
        <begin position="33"/>
        <end position="55"/>
    </location>
</feature>
<feature type="transmembrane region" description="Helical" evidence="7">
    <location>
        <begin position="160"/>
        <end position="181"/>
    </location>
</feature>
<keyword evidence="9" id="KW-0934">Plastid</keyword>
<dbReference type="EMBL" id="KJ461682">
    <property type="protein sequence ID" value="AHZ11176.1"/>
    <property type="molecule type" value="Genomic_DNA"/>
</dbReference>
<dbReference type="InterPro" id="IPR001750">
    <property type="entry name" value="ND/Mrp_TM"/>
</dbReference>
<feature type="domain" description="NADH:quinone oxidoreductase/Mrp antiporter transmembrane" evidence="8">
    <location>
        <begin position="123"/>
        <end position="417"/>
    </location>
</feature>
<feature type="transmembrane region" description="Helical" evidence="7">
    <location>
        <begin position="108"/>
        <end position="133"/>
    </location>
</feature>
<dbReference type="GO" id="GO:0042773">
    <property type="term" value="P:ATP synthesis coupled electron transport"/>
    <property type="evidence" value="ECO:0007669"/>
    <property type="project" value="InterPro"/>
</dbReference>
<comment type="subcellular location">
    <subcellularLocation>
        <location evidence="1">Membrane</location>
        <topology evidence="1">Multi-pass membrane protein</topology>
    </subcellularLocation>
    <subcellularLocation>
        <location evidence="7">Plastid</location>
        <location evidence="7">Chloroplast thylakoid membrane</location>
        <topology evidence="7">Multi-pass membrane protein</topology>
    </subcellularLocation>
</comment>
<keyword evidence="3 7" id="KW-1278">Translocase</keyword>
<comment type="similarity">
    <text evidence="7">Belongs to the complex I subunit 2 family.</text>
</comment>
<keyword evidence="7" id="KW-0874">Quinone</keyword>
<evidence type="ECO:0000256" key="7">
    <source>
        <dbReference type="HAMAP-Rule" id="MF_00445"/>
    </source>
</evidence>
<dbReference type="GO" id="GO:0048038">
    <property type="term" value="F:quinone binding"/>
    <property type="evidence" value="ECO:0007669"/>
    <property type="project" value="UniProtKB-KW"/>
</dbReference>
<accession>A0A024B4R6</accession>
<feature type="transmembrane region" description="Helical" evidence="7">
    <location>
        <begin position="325"/>
        <end position="346"/>
    </location>
</feature>
<dbReference type="AlphaFoldDB" id="A0A024B4R6"/>
<comment type="function">
    <text evidence="7">NDH shuttles electrons from NAD(P)H:plastoquinone, via FMN and iron-sulfur (Fe-S) centers, to quinones in the photosynthetic chain and possibly in a chloroplast respiratory chain. The immediate electron acceptor for the enzyme in this species is believed to be plastoquinone. Couples the redox reaction to proton translocation, and thus conserves the redox energy in a proton gradient.</text>
</comment>
<feature type="transmembrane region" description="Helical" evidence="7">
    <location>
        <begin position="367"/>
        <end position="389"/>
    </location>
</feature>
<feature type="transmembrane region" description="Helical" evidence="7">
    <location>
        <begin position="299"/>
        <end position="319"/>
    </location>
</feature>
<dbReference type="GO" id="GO:0009535">
    <property type="term" value="C:chloroplast thylakoid membrane"/>
    <property type="evidence" value="ECO:0007669"/>
    <property type="project" value="UniProtKB-SubCell"/>
</dbReference>
<evidence type="ECO:0000256" key="5">
    <source>
        <dbReference type="ARBA" id="ARBA00023027"/>
    </source>
</evidence>
<feature type="transmembrane region" description="Helical" evidence="7">
    <location>
        <begin position="6"/>
        <end position="26"/>
    </location>
</feature>
<feature type="transmembrane region" description="Helical" evidence="7">
    <location>
        <begin position="75"/>
        <end position="96"/>
    </location>
</feature>
<gene>
    <name evidence="7 9" type="primary">ndhB</name>
</gene>
<reference evidence="9" key="1">
    <citation type="journal article" date="2014" name="Genome Biol. Evol.">
        <title>Analyses of charophyte chloroplast genomes help characterize the ancestral chloroplast genome of land plants.</title>
        <authorList>
            <person name="Civan P."/>
            <person name="Foster P.G."/>
            <person name="Embley M.T."/>
            <person name="Seneca A."/>
            <person name="Cox C.J."/>
        </authorList>
    </citation>
    <scope>NUCLEOTIDE SEQUENCE</scope>
</reference>
<dbReference type="GO" id="GO:0008137">
    <property type="term" value="F:NADH dehydrogenase (ubiquinone) activity"/>
    <property type="evidence" value="ECO:0007669"/>
    <property type="project" value="InterPro"/>
</dbReference>
<sequence>MLSSPGLAQFLPELIVTSSLLTVLLLDLAIKKPFWLSAVALLGLLAAFIALSRQWDQTANLALLDVLDGSGRLNIFFRGILLLCAALCVLSSTEYVQRSGMTVAEFSILLLTATVGGMCLCQASDLVTLFVALECLSLSSYLLAGYAKADVRSNEAAIKYLLLGGASSAILAYGFSWLYGLSGGNIALSQIGLRLAVVPSSAGIWIALGTILVGLAFKLSAVPFHQWTPDVYEGSPTPVVAFLSVGSKAASLALTAKLLSSVFWSFHSQWSQVLQVLAILSMVGGNLSAVSQTSVKRMLAYSSISQMGYMMLGLVTASADGYASMTVYMVAYSFMNLGAFACVILIGLRTGTDQIKDYTGLAFRDPWLAGCFSLCLLSLAGIPPLSGFLTKVYLFWATWKAGWYALVYVGLITSTISIYYYLRLLKVILTRENTDMSSYVRNYVSPPLTIRSQSSLQASILFCVLVSTTLGIVINPVIIAAQQVAVTHPTLDMQPLFSLSFLS</sequence>
<protein>
    <recommendedName>
        <fullName evidence="7">NAD(P)H-quinone oxidoreductase subunit 2, chloroplastic</fullName>
        <ecNumber evidence="7">7.1.1.-</ecNumber>
    </recommendedName>
    <alternativeName>
        <fullName evidence="7">NAD(P)H dehydrogenase, subunit 2</fullName>
    </alternativeName>
    <alternativeName>
        <fullName evidence="7">NADH-plastoquinone oxidoreductase subunit 2</fullName>
    </alternativeName>
</protein>
<proteinExistence type="inferred from homology"/>
<dbReference type="HAMAP" id="MF_00445">
    <property type="entry name" value="NDH1_NuoN_1"/>
    <property type="match status" value="1"/>
</dbReference>
<keyword evidence="6 7" id="KW-0472">Membrane</keyword>